<feature type="transmembrane region" description="Helical" evidence="1">
    <location>
        <begin position="39"/>
        <end position="58"/>
    </location>
</feature>
<dbReference type="SUPFAM" id="SSF103481">
    <property type="entry name" value="Multidrug resistance efflux transporter EmrE"/>
    <property type="match status" value="2"/>
</dbReference>
<name>A0AA41YJV5_9PROT</name>
<sequence>MDNPLRGIALILGATMLFSLSDAMAKYLGQHLPVIEIAWIRYVIFVIFAAGLIAPSGLRRLRVRSQTLQLMRGLTLVGSAVFFIFGLRYLPLADAASVGFVSPLLITMLSVPMLREVVGIRRWAAIVVGFLGVLIVVRPGTGAFQPAAFLVVTSSLCWAIASILTRKMAGADDAATTLLWSAVSGLVVLTILLPFDFVMPSAWLLAVALVLGIVASAGQYLMVLAYRYAGASLLAPFSYVQLIWAVALGYLVFGSLPDQWTLLGAGIIVGSGIYTVHRERIRARERAAA</sequence>
<dbReference type="Pfam" id="PF00892">
    <property type="entry name" value="EamA"/>
    <property type="match status" value="2"/>
</dbReference>
<dbReference type="InterPro" id="IPR037185">
    <property type="entry name" value="EmrE-like"/>
</dbReference>
<feature type="transmembrane region" description="Helical" evidence="1">
    <location>
        <begin position="201"/>
        <end position="226"/>
    </location>
</feature>
<evidence type="ECO:0000259" key="2">
    <source>
        <dbReference type="Pfam" id="PF00892"/>
    </source>
</evidence>
<feature type="transmembrane region" description="Helical" evidence="1">
    <location>
        <begin position="147"/>
        <end position="165"/>
    </location>
</feature>
<protein>
    <submittedName>
        <fullName evidence="3">DMT family transporter</fullName>
    </submittedName>
</protein>
<feature type="transmembrane region" description="Helical" evidence="1">
    <location>
        <begin position="259"/>
        <end position="276"/>
    </location>
</feature>
<dbReference type="RefSeq" id="WP_264713749.1">
    <property type="nucleotide sequence ID" value="NZ_JAPDNT010000006.1"/>
</dbReference>
<evidence type="ECO:0000313" key="4">
    <source>
        <dbReference type="Proteomes" id="UP001165679"/>
    </source>
</evidence>
<dbReference type="PANTHER" id="PTHR22911">
    <property type="entry name" value="ACYL-MALONYL CONDENSING ENZYME-RELATED"/>
    <property type="match status" value="1"/>
</dbReference>
<feature type="transmembrane region" description="Helical" evidence="1">
    <location>
        <begin position="233"/>
        <end position="253"/>
    </location>
</feature>
<evidence type="ECO:0000256" key="1">
    <source>
        <dbReference type="SAM" id="Phobius"/>
    </source>
</evidence>
<keyword evidence="1" id="KW-1133">Transmembrane helix</keyword>
<dbReference type="InterPro" id="IPR000620">
    <property type="entry name" value="EamA_dom"/>
</dbReference>
<dbReference type="AlphaFoldDB" id="A0AA41YJV5"/>
<evidence type="ECO:0000313" key="3">
    <source>
        <dbReference type="EMBL" id="MCW3475056.1"/>
    </source>
</evidence>
<keyword evidence="1" id="KW-0812">Transmembrane</keyword>
<dbReference type="GO" id="GO:0016020">
    <property type="term" value="C:membrane"/>
    <property type="evidence" value="ECO:0007669"/>
    <property type="project" value="InterPro"/>
</dbReference>
<keyword evidence="4" id="KW-1185">Reference proteome</keyword>
<dbReference type="Proteomes" id="UP001165679">
    <property type="component" value="Unassembled WGS sequence"/>
</dbReference>
<proteinExistence type="predicted"/>
<gene>
    <name evidence="3" type="ORF">OL599_10785</name>
</gene>
<comment type="caution">
    <text evidence="3">The sequence shown here is derived from an EMBL/GenBank/DDBJ whole genome shotgun (WGS) entry which is preliminary data.</text>
</comment>
<reference evidence="3" key="2">
    <citation type="submission" date="2022-10" db="EMBL/GenBank/DDBJ databases">
        <authorList>
            <person name="Trinh H.N."/>
        </authorList>
    </citation>
    <scope>NUCLEOTIDE SEQUENCE</scope>
    <source>
        <strain evidence="3">RN2-1</strain>
    </source>
</reference>
<dbReference type="PANTHER" id="PTHR22911:SF103">
    <property type="entry name" value="BLR2811 PROTEIN"/>
    <property type="match status" value="1"/>
</dbReference>
<organism evidence="3 4">
    <name type="scientific">Limobrevibacterium gyesilva</name>
    <dbReference type="NCBI Taxonomy" id="2991712"/>
    <lineage>
        <taxon>Bacteria</taxon>
        <taxon>Pseudomonadati</taxon>
        <taxon>Pseudomonadota</taxon>
        <taxon>Alphaproteobacteria</taxon>
        <taxon>Acetobacterales</taxon>
        <taxon>Acetobacteraceae</taxon>
        <taxon>Limobrevibacterium</taxon>
    </lineage>
</organism>
<dbReference type="EMBL" id="JAPDNT010000006">
    <property type="protein sequence ID" value="MCW3475056.1"/>
    <property type="molecule type" value="Genomic_DNA"/>
</dbReference>
<accession>A0AA41YJV5</accession>
<keyword evidence="1" id="KW-0472">Membrane</keyword>
<feature type="domain" description="EamA" evidence="2">
    <location>
        <begin position="6"/>
        <end position="137"/>
    </location>
</feature>
<reference evidence="3" key="1">
    <citation type="submission" date="2022-09" db="EMBL/GenBank/DDBJ databases">
        <title>Rhodovastum sp. nov. RN2-1 isolated from soil in Seongnam, South Korea.</title>
        <authorList>
            <person name="Le N.T."/>
        </authorList>
    </citation>
    <scope>NUCLEOTIDE SEQUENCE</scope>
    <source>
        <strain evidence="3">RN2-1</strain>
    </source>
</reference>
<feature type="transmembrane region" description="Helical" evidence="1">
    <location>
        <begin position="96"/>
        <end position="114"/>
    </location>
</feature>
<feature type="transmembrane region" description="Helical" evidence="1">
    <location>
        <begin position="70"/>
        <end position="90"/>
    </location>
</feature>
<feature type="domain" description="EamA" evidence="2">
    <location>
        <begin position="147"/>
        <end position="271"/>
    </location>
</feature>
<feature type="transmembrane region" description="Helical" evidence="1">
    <location>
        <begin position="123"/>
        <end position="141"/>
    </location>
</feature>
<feature type="transmembrane region" description="Helical" evidence="1">
    <location>
        <begin position="177"/>
        <end position="195"/>
    </location>
</feature>